<evidence type="ECO:0000313" key="4">
    <source>
        <dbReference type="Proteomes" id="UP000029525"/>
    </source>
</evidence>
<name>A0A096CIR3_9BACT</name>
<keyword evidence="1" id="KW-0802">TPR repeat</keyword>
<dbReference type="EMBL" id="JRNQ01000018">
    <property type="protein sequence ID" value="KGF45209.1"/>
    <property type="molecule type" value="Genomic_DNA"/>
</dbReference>
<keyword evidence="2" id="KW-0732">Signal</keyword>
<gene>
    <name evidence="3" type="ORF">HMPREF0647_03660</name>
</gene>
<dbReference type="PROSITE" id="PS50005">
    <property type="entry name" value="TPR"/>
    <property type="match status" value="1"/>
</dbReference>
<reference evidence="3 4" key="1">
    <citation type="submission" date="2014-07" db="EMBL/GenBank/DDBJ databases">
        <authorList>
            <person name="McCorrison J."/>
            <person name="Sanka R."/>
            <person name="Torralba M."/>
            <person name="Gillis M."/>
            <person name="Haft D.H."/>
            <person name="Methe B."/>
            <person name="Sutton G."/>
            <person name="Nelson K.E."/>
        </authorList>
    </citation>
    <scope>NUCLEOTIDE SEQUENCE [LARGE SCALE GENOMIC DNA]</scope>
    <source>
        <strain evidence="3 4">DNF00320</strain>
    </source>
</reference>
<feature type="repeat" description="TPR" evidence="1">
    <location>
        <begin position="246"/>
        <end position="279"/>
    </location>
</feature>
<evidence type="ECO:0008006" key="5">
    <source>
        <dbReference type="Google" id="ProtNLM"/>
    </source>
</evidence>
<accession>A0A096CIR3</accession>
<evidence type="ECO:0000256" key="1">
    <source>
        <dbReference type="PROSITE-ProRule" id="PRU00339"/>
    </source>
</evidence>
<organism evidence="3 4">
    <name type="scientific">Prevotella bivia DNF00320</name>
    <dbReference type="NCBI Taxonomy" id="1401068"/>
    <lineage>
        <taxon>Bacteria</taxon>
        <taxon>Pseudomonadati</taxon>
        <taxon>Bacteroidota</taxon>
        <taxon>Bacteroidia</taxon>
        <taxon>Bacteroidales</taxon>
        <taxon>Prevotellaceae</taxon>
        <taxon>Prevotella</taxon>
    </lineage>
</organism>
<sequence>MKKISVFLLVFLNSILVVSAQEDARKQADRYNRLAKDNEAKVDERSIRDSVLYYNAIYNVVNYSLKSDEFDRMPNRRNKVQPKLEKDNKMRLNRLYPILIDAGKYLAKQDNTRSQGIDALNLYLSARKSPLLVGSVDESGVASYYLAYYYLKAKDYEHADQYANEALKYDETAKAAADVKAECMYEQMTCEIDSVKYLAVLKHLYNTDPTNEKYFSWIMRFYQKPTAKFNLEDFVDGRLEENANSPIPWILKGEIAMHAERWEEAVDAYKQADELDPTRIPLIYNIGVCLNQLGMQMRDSVMAQKKKGEIVSETLYTRFFAEARNYLERVRAKDPRRNKVDWVGPLYMDYTILDDKIKANELEPMLETK</sequence>
<dbReference type="InterPro" id="IPR011990">
    <property type="entry name" value="TPR-like_helical_dom_sf"/>
</dbReference>
<dbReference type="Gene3D" id="1.25.40.10">
    <property type="entry name" value="Tetratricopeptide repeat domain"/>
    <property type="match status" value="1"/>
</dbReference>
<dbReference type="SMART" id="SM00028">
    <property type="entry name" value="TPR"/>
    <property type="match status" value="2"/>
</dbReference>
<feature type="signal peptide" evidence="2">
    <location>
        <begin position="1"/>
        <end position="20"/>
    </location>
</feature>
<feature type="chain" id="PRO_5001916988" description="Tetratricopeptide repeat protein" evidence="2">
    <location>
        <begin position="21"/>
        <end position="369"/>
    </location>
</feature>
<dbReference type="OrthoDB" id="1081823at2"/>
<dbReference type="RefSeq" id="WP_036866427.1">
    <property type="nucleotide sequence ID" value="NZ_JRNQ01000018.1"/>
</dbReference>
<dbReference type="AlphaFoldDB" id="A0A096CIR3"/>
<dbReference type="Proteomes" id="UP000029525">
    <property type="component" value="Unassembled WGS sequence"/>
</dbReference>
<comment type="caution">
    <text evidence="3">The sequence shown here is derived from an EMBL/GenBank/DDBJ whole genome shotgun (WGS) entry which is preliminary data.</text>
</comment>
<dbReference type="InterPro" id="IPR019734">
    <property type="entry name" value="TPR_rpt"/>
</dbReference>
<evidence type="ECO:0000256" key="2">
    <source>
        <dbReference type="SAM" id="SignalP"/>
    </source>
</evidence>
<proteinExistence type="predicted"/>
<protein>
    <recommendedName>
        <fullName evidence="5">Tetratricopeptide repeat protein</fullName>
    </recommendedName>
</protein>
<evidence type="ECO:0000313" key="3">
    <source>
        <dbReference type="EMBL" id="KGF45209.1"/>
    </source>
</evidence>
<dbReference type="SUPFAM" id="SSF48452">
    <property type="entry name" value="TPR-like"/>
    <property type="match status" value="1"/>
</dbReference>